<feature type="transmembrane region" description="Helical" evidence="1">
    <location>
        <begin position="6"/>
        <end position="27"/>
    </location>
</feature>
<gene>
    <name evidence="2" type="ORF">RQP53_24010</name>
</gene>
<reference evidence="2" key="1">
    <citation type="submission" date="2023-09" db="EMBL/GenBank/DDBJ databases">
        <title>Paucibacter sp. APW11 Genome sequencing and assembly.</title>
        <authorList>
            <person name="Kim I."/>
        </authorList>
    </citation>
    <scope>NUCLEOTIDE SEQUENCE</scope>
    <source>
        <strain evidence="2">APW11</strain>
    </source>
</reference>
<evidence type="ECO:0000313" key="2">
    <source>
        <dbReference type="EMBL" id="MDT9002368.1"/>
    </source>
</evidence>
<proteinExistence type="predicted"/>
<keyword evidence="1" id="KW-0472">Membrane</keyword>
<keyword evidence="3" id="KW-1185">Reference proteome</keyword>
<accession>A0ABU3PJQ3</accession>
<evidence type="ECO:0000313" key="3">
    <source>
        <dbReference type="Proteomes" id="UP001246372"/>
    </source>
</evidence>
<sequence length="95" mass="10276">MMGIGWFPFALLPILLIWALLGPWCWALRAASCWADQRASALLAAAISATSVLIPLAALLQSGIDAALAAFICAAPSLLLYLVWGLVTRLRRRRD</sequence>
<organism evidence="2 3">
    <name type="scientific">Roseateles aquae</name>
    <dbReference type="NCBI Taxonomy" id="3077235"/>
    <lineage>
        <taxon>Bacteria</taxon>
        <taxon>Pseudomonadati</taxon>
        <taxon>Pseudomonadota</taxon>
        <taxon>Betaproteobacteria</taxon>
        <taxon>Burkholderiales</taxon>
        <taxon>Sphaerotilaceae</taxon>
        <taxon>Roseateles</taxon>
    </lineage>
</organism>
<dbReference type="Proteomes" id="UP001246372">
    <property type="component" value="Unassembled WGS sequence"/>
</dbReference>
<protein>
    <submittedName>
        <fullName evidence="2">Uncharacterized protein</fullName>
    </submittedName>
</protein>
<comment type="caution">
    <text evidence="2">The sequence shown here is derived from an EMBL/GenBank/DDBJ whole genome shotgun (WGS) entry which is preliminary data.</text>
</comment>
<keyword evidence="1" id="KW-0812">Transmembrane</keyword>
<name>A0ABU3PJQ3_9BURK</name>
<keyword evidence="1" id="KW-1133">Transmembrane helix</keyword>
<dbReference type="EMBL" id="JAVXZY010000015">
    <property type="protein sequence ID" value="MDT9002368.1"/>
    <property type="molecule type" value="Genomic_DNA"/>
</dbReference>
<feature type="transmembrane region" description="Helical" evidence="1">
    <location>
        <begin position="39"/>
        <end position="60"/>
    </location>
</feature>
<evidence type="ECO:0000256" key="1">
    <source>
        <dbReference type="SAM" id="Phobius"/>
    </source>
</evidence>
<feature type="transmembrane region" description="Helical" evidence="1">
    <location>
        <begin position="66"/>
        <end position="87"/>
    </location>
</feature>